<dbReference type="PROSITE" id="PS00211">
    <property type="entry name" value="ABC_TRANSPORTER_1"/>
    <property type="match status" value="1"/>
</dbReference>
<dbReference type="Pfam" id="PF00005">
    <property type="entry name" value="ABC_tran"/>
    <property type="match status" value="1"/>
</dbReference>
<evidence type="ECO:0000259" key="6">
    <source>
        <dbReference type="PROSITE" id="PS50893"/>
    </source>
</evidence>
<evidence type="ECO:0000256" key="1">
    <source>
        <dbReference type="ARBA" id="ARBA00005417"/>
    </source>
</evidence>
<dbReference type="RefSeq" id="WP_408154298.1">
    <property type="nucleotide sequence ID" value="NZ_JAQQFM010000001.1"/>
</dbReference>
<dbReference type="InterPro" id="IPR050166">
    <property type="entry name" value="ABC_transporter_ATP-bind"/>
</dbReference>
<proteinExistence type="inferred from homology"/>
<dbReference type="InterPro" id="IPR003439">
    <property type="entry name" value="ABC_transporter-like_ATP-bd"/>
</dbReference>
<dbReference type="GO" id="GO:0005524">
    <property type="term" value="F:ATP binding"/>
    <property type="evidence" value="ECO:0007669"/>
    <property type="project" value="UniProtKB-KW"/>
</dbReference>
<evidence type="ECO:0000256" key="2">
    <source>
        <dbReference type="ARBA" id="ARBA00022448"/>
    </source>
</evidence>
<keyword evidence="3" id="KW-0472">Membrane</keyword>
<comment type="caution">
    <text evidence="7">The sequence shown here is derived from an EMBL/GenBank/DDBJ whole genome shotgun (WGS) entry which is preliminary data.</text>
</comment>
<dbReference type="PROSITE" id="PS50893">
    <property type="entry name" value="ABC_TRANSPORTER_2"/>
    <property type="match status" value="1"/>
</dbReference>
<keyword evidence="8" id="KW-1185">Reference proteome</keyword>
<sequence>MTNSARGSSVSIKRVGLTIGSNEIMAGIDLDIRAGEFVCLLGPSGCGKSTLLNAIAGFQEVAGEILIDGKPVKGPGLDRGVVFQSSEALFPWLTVRENVEYGLKLRRVPAAERRSAAERYVSLVGLKHAIDKFPAELSGGMRQRAQIARVLVNEPSVVLMDEPFGALDAQTREVLQSELDRIWKSTGCTIVFVTHDIWEAILLSDRVVTMTAGPRASIKAIEKIELPHPRDPADPACMALYARIRDDIGAEVTRVLRAQGLIEEELVK</sequence>
<dbReference type="PANTHER" id="PTHR42788">
    <property type="entry name" value="TAURINE IMPORT ATP-BINDING PROTEIN-RELATED"/>
    <property type="match status" value="1"/>
</dbReference>
<evidence type="ECO:0000313" key="7">
    <source>
        <dbReference type="EMBL" id="MFL9923049.1"/>
    </source>
</evidence>
<dbReference type="SMART" id="SM00382">
    <property type="entry name" value="AAA"/>
    <property type="match status" value="1"/>
</dbReference>
<dbReference type="InterPro" id="IPR017871">
    <property type="entry name" value="ABC_transporter-like_CS"/>
</dbReference>
<evidence type="ECO:0000256" key="5">
    <source>
        <dbReference type="ARBA" id="ARBA00022840"/>
    </source>
</evidence>
<comment type="similarity">
    <text evidence="1">Belongs to the ABC transporter superfamily.</text>
</comment>
<protein>
    <submittedName>
        <fullName evidence="7">ABC transporter ATP-binding protein</fullName>
    </submittedName>
</protein>
<gene>
    <name evidence="7" type="ORF">PQR62_02140</name>
</gene>
<evidence type="ECO:0000256" key="3">
    <source>
        <dbReference type="ARBA" id="ARBA00022475"/>
    </source>
</evidence>
<feature type="domain" description="ABC transporter" evidence="6">
    <location>
        <begin position="10"/>
        <end position="237"/>
    </location>
</feature>
<keyword evidence="4" id="KW-0547">Nucleotide-binding</keyword>
<dbReference type="Proteomes" id="UP001629246">
    <property type="component" value="Unassembled WGS sequence"/>
</dbReference>
<evidence type="ECO:0000256" key="4">
    <source>
        <dbReference type="ARBA" id="ARBA00022741"/>
    </source>
</evidence>
<evidence type="ECO:0000313" key="8">
    <source>
        <dbReference type="Proteomes" id="UP001629246"/>
    </source>
</evidence>
<dbReference type="Gene3D" id="3.40.50.300">
    <property type="entry name" value="P-loop containing nucleotide triphosphate hydrolases"/>
    <property type="match status" value="1"/>
</dbReference>
<keyword evidence="3" id="KW-1003">Cell membrane</keyword>
<name>A0ABW9A3N9_9BURK</name>
<organism evidence="7 8">
    <name type="scientific">Herbaspirillum lusitanum</name>
    <dbReference type="NCBI Taxonomy" id="213312"/>
    <lineage>
        <taxon>Bacteria</taxon>
        <taxon>Pseudomonadati</taxon>
        <taxon>Pseudomonadota</taxon>
        <taxon>Betaproteobacteria</taxon>
        <taxon>Burkholderiales</taxon>
        <taxon>Oxalobacteraceae</taxon>
        <taxon>Herbaspirillum</taxon>
    </lineage>
</organism>
<dbReference type="InterPro" id="IPR027417">
    <property type="entry name" value="P-loop_NTPase"/>
</dbReference>
<dbReference type="PANTHER" id="PTHR42788:SF13">
    <property type="entry name" value="ALIPHATIC SULFONATES IMPORT ATP-BINDING PROTEIN SSUB"/>
    <property type="match status" value="1"/>
</dbReference>
<dbReference type="InterPro" id="IPR003593">
    <property type="entry name" value="AAA+_ATPase"/>
</dbReference>
<reference evidence="7 8" key="1">
    <citation type="journal article" date="2024" name="Chem. Sci.">
        <title>Discovery of megapolipeptins by genome mining of a Burkholderiales bacteria collection.</title>
        <authorList>
            <person name="Paulo B.S."/>
            <person name="Recchia M.J.J."/>
            <person name="Lee S."/>
            <person name="Fergusson C.H."/>
            <person name="Romanowski S.B."/>
            <person name="Hernandez A."/>
            <person name="Krull N."/>
            <person name="Liu D.Y."/>
            <person name="Cavanagh H."/>
            <person name="Bos A."/>
            <person name="Gray C.A."/>
            <person name="Murphy B.T."/>
            <person name="Linington R.G."/>
            <person name="Eustaquio A.S."/>
        </authorList>
    </citation>
    <scope>NUCLEOTIDE SEQUENCE [LARGE SCALE GENOMIC DNA]</scope>
    <source>
        <strain evidence="7 8">RL21-008-BIB-A</strain>
    </source>
</reference>
<dbReference type="SUPFAM" id="SSF52540">
    <property type="entry name" value="P-loop containing nucleoside triphosphate hydrolases"/>
    <property type="match status" value="1"/>
</dbReference>
<keyword evidence="2" id="KW-0813">Transport</keyword>
<keyword evidence="5 7" id="KW-0067">ATP-binding</keyword>
<dbReference type="EMBL" id="JAQQFM010000001">
    <property type="protein sequence ID" value="MFL9923049.1"/>
    <property type="molecule type" value="Genomic_DNA"/>
</dbReference>
<accession>A0ABW9A3N9</accession>
<dbReference type="CDD" id="cd03293">
    <property type="entry name" value="ABC_NrtD_SsuB_transporters"/>
    <property type="match status" value="1"/>
</dbReference>